<gene>
    <name evidence="1" type="ORF">SLAV_24735</name>
</gene>
<proteinExistence type="predicted"/>
<keyword evidence="2" id="KW-1185">Reference proteome</keyword>
<reference evidence="1 2" key="1">
    <citation type="submission" date="2017-11" db="EMBL/GenBank/DDBJ databases">
        <title>Complete genome sequence of Streptomyces lavendulae subsp. lavendulae CCM 3239 (formerly 'Streptomyces aureofaciens CCM 3239'), the producer of the angucycline-type antibiotic auricin.</title>
        <authorList>
            <person name="Busche T."/>
            <person name="Novakova R."/>
            <person name="Al'Dilaimi A."/>
            <person name="Homerova D."/>
            <person name="Feckova L."/>
            <person name="Rezuchova B."/>
            <person name="Mingyar E."/>
            <person name="Csolleiova D."/>
            <person name="Bekeova C."/>
            <person name="Winkler A."/>
            <person name="Sevcikova B."/>
            <person name="Kalinowski J."/>
            <person name="Kormanec J."/>
            <person name="Ruckert C."/>
        </authorList>
    </citation>
    <scope>NUCLEOTIDE SEQUENCE [LARGE SCALE GENOMIC DNA]</scope>
    <source>
        <strain evidence="1 2">CCM 3239</strain>
    </source>
</reference>
<dbReference type="GeneID" id="49385964"/>
<protein>
    <submittedName>
        <fullName evidence="1">Uncharacterized protein</fullName>
    </submittedName>
</protein>
<dbReference type="RefSeq" id="WP_030226930.1">
    <property type="nucleotide sequence ID" value="NZ_CP024985.1"/>
</dbReference>
<dbReference type="EMBL" id="CP024985">
    <property type="protein sequence ID" value="ATZ26744.1"/>
    <property type="molecule type" value="Genomic_DNA"/>
</dbReference>
<dbReference type="AlphaFoldDB" id="A0A2K8PJ34"/>
<dbReference type="KEGG" id="slx:SLAV_24735"/>
<evidence type="ECO:0000313" key="1">
    <source>
        <dbReference type="EMBL" id="ATZ26744.1"/>
    </source>
</evidence>
<accession>A0A2K8PJ34</accession>
<evidence type="ECO:0000313" key="2">
    <source>
        <dbReference type="Proteomes" id="UP000231791"/>
    </source>
</evidence>
<name>A0A2K8PJ34_STRLA</name>
<dbReference type="OrthoDB" id="4328047at2"/>
<organism evidence="1 2">
    <name type="scientific">Streptomyces lavendulae subsp. lavendulae</name>
    <dbReference type="NCBI Taxonomy" id="58340"/>
    <lineage>
        <taxon>Bacteria</taxon>
        <taxon>Bacillati</taxon>
        <taxon>Actinomycetota</taxon>
        <taxon>Actinomycetes</taxon>
        <taxon>Kitasatosporales</taxon>
        <taxon>Streptomycetaceae</taxon>
        <taxon>Streptomyces</taxon>
    </lineage>
</organism>
<sequence length="266" mass="30609">MNAVLIVLVVLGFGAFWALRRLRLYPCRASEWRYAFAAAHRDQREALHGARVNRRAVEGEQRRHLARAREHVEVIEQRGRQRARTLEAERRRLLRPGRGAAVGPRVGQLRLHEHVLVFMKEAPEGEEASAGIDEELPLADLAIGFSDAREHLFLHVTRQDGTHRTATFPRAEHRETAVRHFRDRIHNQVLAERAFRESARERTAEIDAELQQLQSDTAAQREQAHLEATALGETQRADPRLLRALADWEAQCDVWQKLTGRRPRDP</sequence>
<dbReference type="Proteomes" id="UP000231791">
    <property type="component" value="Chromosome"/>
</dbReference>